<dbReference type="Proteomes" id="UP000821845">
    <property type="component" value="Chromosome 7"/>
</dbReference>
<protein>
    <submittedName>
        <fullName evidence="1">Uncharacterized protein</fullName>
    </submittedName>
</protein>
<reference evidence="1" key="1">
    <citation type="submission" date="2020-05" db="EMBL/GenBank/DDBJ databases">
        <title>Large-scale comparative analyses of tick genomes elucidate their genetic diversity and vector capacities.</title>
        <authorList>
            <person name="Jia N."/>
            <person name="Wang J."/>
            <person name="Shi W."/>
            <person name="Du L."/>
            <person name="Sun Y."/>
            <person name="Zhan W."/>
            <person name="Jiang J."/>
            <person name="Wang Q."/>
            <person name="Zhang B."/>
            <person name="Ji P."/>
            <person name="Sakyi L.B."/>
            <person name="Cui X."/>
            <person name="Yuan T."/>
            <person name="Jiang B."/>
            <person name="Yang W."/>
            <person name="Lam T.T.-Y."/>
            <person name="Chang Q."/>
            <person name="Ding S."/>
            <person name="Wang X."/>
            <person name="Zhu J."/>
            <person name="Ruan X."/>
            <person name="Zhao L."/>
            <person name="Wei J."/>
            <person name="Que T."/>
            <person name="Du C."/>
            <person name="Cheng J."/>
            <person name="Dai P."/>
            <person name="Han X."/>
            <person name="Huang E."/>
            <person name="Gao Y."/>
            <person name="Liu J."/>
            <person name="Shao H."/>
            <person name="Ye R."/>
            <person name="Li L."/>
            <person name="Wei W."/>
            <person name="Wang X."/>
            <person name="Wang C."/>
            <person name="Yang T."/>
            <person name="Huo Q."/>
            <person name="Li W."/>
            <person name="Guo W."/>
            <person name="Chen H."/>
            <person name="Zhou L."/>
            <person name="Ni X."/>
            <person name="Tian J."/>
            <person name="Zhou Y."/>
            <person name="Sheng Y."/>
            <person name="Liu T."/>
            <person name="Pan Y."/>
            <person name="Xia L."/>
            <person name="Li J."/>
            <person name="Zhao F."/>
            <person name="Cao W."/>
        </authorList>
    </citation>
    <scope>NUCLEOTIDE SEQUENCE</scope>
    <source>
        <strain evidence="1">Hyas-2018</strain>
    </source>
</reference>
<dbReference type="EMBL" id="CM023487">
    <property type="protein sequence ID" value="KAH6926920.1"/>
    <property type="molecule type" value="Genomic_DNA"/>
</dbReference>
<keyword evidence="2" id="KW-1185">Reference proteome</keyword>
<organism evidence="1 2">
    <name type="scientific">Hyalomma asiaticum</name>
    <name type="common">Tick</name>
    <dbReference type="NCBI Taxonomy" id="266040"/>
    <lineage>
        <taxon>Eukaryota</taxon>
        <taxon>Metazoa</taxon>
        <taxon>Ecdysozoa</taxon>
        <taxon>Arthropoda</taxon>
        <taxon>Chelicerata</taxon>
        <taxon>Arachnida</taxon>
        <taxon>Acari</taxon>
        <taxon>Parasitiformes</taxon>
        <taxon>Ixodida</taxon>
        <taxon>Ixodoidea</taxon>
        <taxon>Ixodidae</taxon>
        <taxon>Hyalomminae</taxon>
        <taxon>Hyalomma</taxon>
    </lineage>
</organism>
<proteinExistence type="predicted"/>
<accession>A0ACB7RWM5</accession>
<gene>
    <name evidence="1" type="ORF">HPB50_023536</name>
</gene>
<comment type="caution">
    <text evidence="1">The sequence shown here is derived from an EMBL/GenBank/DDBJ whole genome shotgun (WGS) entry which is preliminary data.</text>
</comment>
<evidence type="ECO:0000313" key="2">
    <source>
        <dbReference type="Proteomes" id="UP000821845"/>
    </source>
</evidence>
<evidence type="ECO:0000313" key="1">
    <source>
        <dbReference type="EMBL" id="KAH6926920.1"/>
    </source>
</evidence>
<sequence>MEQLMSVFPAASKQHLPLPWGDLMDDPDSPIIDFYPTDFKIDLNGKKYAWQGVALLPFVDEKRLLETVQTVYPYLTEDEKKRNTRGDDVFYVRKGHRGYNYLLGLYEACKDYNMEFDLEPKYFGGIAGKILLSHNAVGPGDVRFRDPKYADDFVFPAVRLDGAKEPQRVLKPGDLSQEESRNWRPQIGMAPRRQIASLGNSGHRMIGHAVASMGPYSQVAPPAYHNRNDRQSWGQGASGRGGYRQDSSPGSRHLWSAGGDGYQRQHSSGGYQGGGGGGGNWSNRNQGGGSMRTGPGTGWGQSSSSSHIPRSLPPPPQERGFGGHQQQHGQRHHPYGGGRQQMPPPSSRQQGGYHQRHPTW</sequence>
<name>A0ACB7RWM5_HYAAI</name>